<proteinExistence type="inferred from homology"/>
<dbReference type="Gene3D" id="1.20.1540.10">
    <property type="entry name" value="Rhomboid-like"/>
    <property type="match status" value="1"/>
</dbReference>
<feature type="transmembrane region" description="Helical" evidence="7">
    <location>
        <begin position="207"/>
        <end position="229"/>
    </location>
</feature>
<accession>B8FLQ5</accession>
<dbReference type="SUPFAM" id="SSF48452">
    <property type="entry name" value="TPR-like"/>
    <property type="match status" value="1"/>
</dbReference>
<dbReference type="InterPro" id="IPR022764">
    <property type="entry name" value="Peptidase_S54_rhomboid_dom"/>
</dbReference>
<dbReference type="EMBL" id="CP001322">
    <property type="protein sequence ID" value="ACL05409.1"/>
    <property type="molecule type" value="Genomic_DNA"/>
</dbReference>
<feature type="domain" description="Peptidase S54 rhomboid" evidence="8">
    <location>
        <begin position="146"/>
        <end position="293"/>
    </location>
</feature>
<name>B8FLQ5_DESAL</name>
<dbReference type="MEROPS" id="S54.027"/>
<dbReference type="RefSeq" id="WP_015948463.1">
    <property type="nucleotide sequence ID" value="NC_011768.1"/>
</dbReference>
<feature type="transmembrane region" description="Helical" evidence="7">
    <location>
        <begin position="274"/>
        <end position="293"/>
    </location>
</feature>
<comment type="similarity">
    <text evidence="2">Belongs to the peptidase S54 family.</text>
</comment>
<sequence length="484" mass="53346">MLVIPIEGKISWQNPPIVTILLIVINCFVFFGLQSGDDAIEANAFDFYFDSGLAGIEEEAYTEWLELRGEKLPVPGPPDLGADRSAYFYYVMISDDEYMSQLKSGSVITPADEQYAKWTALNLDFKKKLRRSFTERYSTTPAEHRPITFLTSMFLHGSVGHLLGNMIFLWIVGCVLEMGVGRLAYLAGYLCLGVFSDLVYWSVNLGSHIPCLGASGAISGLMGAMAVLYGMTRINVFLSTGFYFNYVKVPALFLLYFWVGKEFFSEYLGDPSNTAYMAHAGGLLGGALCGIAYKQIMGKKAKEFFEEQEPDETPELMEQAKTAIGSLEFSKARRPLEAVLEAKPNNLEALKLLFLVEKSQPENPSIHKTAARLLAALGGDSAAVADVYREYTAAVKRPALPAGLHLRLVKALARQGLLKEAEKIVGAFLRQKPDEPGVASALSALGHAYKSRGMDEKAAKCFRILERKYPRSQEAVLARSNAKT</sequence>
<dbReference type="Gene3D" id="1.25.40.10">
    <property type="entry name" value="Tetratricopeptide repeat domain"/>
    <property type="match status" value="1"/>
</dbReference>
<feature type="transmembrane region" description="Helical" evidence="7">
    <location>
        <begin position="183"/>
        <end position="201"/>
    </location>
</feature>
<evidence type="ECO:0000256" key="2">
    <source>
        <dbReference type="ARBA" id="ARBA00009045"/>
    </source>
</evidence>
<dbReference type="KEGG" id="dal:Dalk_3722"/>
<evidence type="ECO:0000256" key="4">
    <source>
        <dbReference type="ARBA" id="ARBA00022801"/>
    </source>
</evidence>
<dbReference type="SUPFAM" id="SSF144091">
    <property type="entry name" value="Rhomboid-like"/>
    <property type="match status" value="1"/>
</dbReference>
<evidence type="ECO:0000313" key="10">
    <source>
        <dbReference type="Proteomes" id="UP000000739"/>
    </source>
</evidence>
<keyword evidence="5 7" id="KW-1133">Transmembrane helix</keyword>
<dbReference type="eggNOG" id="COG0705">
    <property type="taxonomic scope" value="Bacteria"/>
</dbReference>
<evidence type="ECO:0000256" key="3">
    <source>
        <dbReference type="ARBA" id="ARBA00022692"/>
    </source>
</evidence>
<dbReference type="InterPro" id="IPR011990">
    <property type="entry name" value="TPR-like_helical_dom_sf"/>
</dbReference>
<evidence type="ECO:0000256" key="5">
    <source>
        <dbReference type="ARBA" id="ARBA00022989"/>
    </source>
</evidence>
<organism evidence="9 10">
    <name type="scientific">Desulfatibacillum aliphaticivorans</name>
    <dbReference type="NCBI Taxonomy" id="218208"/>
    <lineage>
        <taxon>Bacteria</taxon>
        <taxon>Pseudomonadati</taxon>
        <taxon>Thermodesulfobacteriota</taxon>
        <taxon>Desulfobacteria</taxon>
        <taxon>Desulfobacterales</taxon>
        <taxon>Desulfatibacillaceae</taxon>
        <taxon>Desulfatibacillum</taxon>
    </lineage>
</organism>
<dbReference type="GO" id="GO:0016020">
    <property type="term" value="C:membrane"/>
    <property type="evidence" value="ECO:0007669"/>
    <property type="project" value="UniProtKB-SubCell"/>
</dbReference>
<evidence type="ECO:0000313" key="9">
    <source>
        <dbReference type="EMBL" id="ACL05409.1"/>
    </source>
</evidence>
<keyword evidence="6 7" id="KW-0472">Membrane</keyword>
<dbReference type="InterPro" id="IPR035952">
    <property type="entry name" value="Rhomboid-like_sf"/>
</dbReference>
<evidence type="ECO:0000259" key="8">
    <source>
        <dbReference type="Pfam" id="PF01694"/>
    </source>
</evidence>
<feature type="transmembrane region" description="Helical" evidence="7">
    <location>
        <begin position="236"/>
        <end position="259"/>
    </location>
</feature>
<keyword evidence="4" id="KW-0378">Hydrolase</keyword>
<dbReference type="PANTHER" id="PTHR43731">
    <property type="entry name" value="RHOMBOID PROTEASE"/>
    <property type="match status" value="1"/>
</dbReference>
<gene>
    <name evidence="9" type="ordered locus">Dalk_3722</name>
</gene>
<keyword evidence="10" id="KW-1185">Reference proteome</keyword>
<reference evidence="9 10" key="1">
    <citation type="journal article" date="2012" name="Environ. Microbiol.">
        <title>The genome sequence of Desulfatibacillum alkenivorans AK-01: a blueprint for anaerobic alkane oxidation.</title>
        <authorList>
            <person name="Callaghan A.V."/>
            <person name="Morris B.E."/>
            <person name="Pereira I.A."/>
            <person name="McInerney M.J."/>
            <person name="Austin R.N."/>
            <person name="Groves J.T."/>
            <person name="Kukor J.J."/>
            <person name="Suflita J.M."/>
            <person name="Young L.Y."/>
            <person name="Zylstra G.J."/>
            <person name="Wawrik B."/>
        </authorList>
    </citation>
    <scope>NUCLEOTIDE SEQUENCE [LARGE SCALE GENOMIC DNA]</scope>
    <source>
        <strain evidence="9 10">AK-01</strain>
    </source>
</reference>
<dbReference type="Pfam" id="PF01694">
    <property type="entry name" value="Rhomboid"/>
    <property type="match status" value="1"/>
</dbReference>
<dbReference type="eggNOG" id="COG0457">
    <property type="taxonomic scope" value="Bacteria"/>
</dbReference>
<keyword evidence="3 7" id="KW-0812">Transmembrane</keyword>
<dbReference type="HOGENOM" id="CLU_040545_1_0_7"/>
<evidence type="ECO:0000256" key="1">
    <source>
        <dbReference type="ARBA" id="ARBA00004141"/>
    </source>
</evidence>
<comment type="subcellular location">
    <subcellularLocation>
        <location evidence="1">Membrane</location>
        <topology evidence="1">Multi-pass membrane protein</topology>
    </subcellularLocation>
</comment>
<dbReference type="InterPro" id="IPR050925">
    <property type="entry name" value="Rhomboid_protease_S54"/>
</dbReference>
<dbReference type="Proteomes" id="UP000000739">
    <property type="component" value="Chromosome"/>
</dbReference>
<evidence type="ECO:0000256" key="7">
    <source>
        <dbReference type="SAM" id="Phobius"/>
    </source>
</evidence>
<evidence type="ECO:0000256" key="6">
    <source>
        <dbReference type="ARBA" id="ARBA00023136"/>
    </source>
</evidence>
<protein>
    <submittedName>
        <fullName evidence="9">Rhomboid family protein</fullName>
    </submittedName>
</protein>
<dbReference type="GO" id="GO:0004252">
    <property type="term" value="F:serine-type endopeptidase activity"/>
    <property type="evidence" value="ECO:0007669"/>
    <property type="project" value="InterPro"/>
</dbReference>
<dbReference type="PANTHER" id="PTHR43731:SF14">
    <property type="entry name" value="PRESENILIN-ASSOCIATED RHOMBOID-LIKE PROTEIN, MITOCHONDRIAL"/>
    <property type="match status" value="1"/>
</dbReference>
<feature type="transmembrane region" description="Helical" evidence="7">
    <location>
        <begin position="153"/>
        <end position="176"/>
    </location>
</feature>
<dbReference type="AlphaFoldDB" id="B8FLQ5"/>